<dbReference type="AlphaFoldDB" id="A0A0E9TL99"/>
<sequence length="40" mass="4361">MDAHLTSYILLPLKYTAACFHVKAGVLPNSLAAQRVVYGK</sequence>
<dbReference type="EMBL" id="GBXM01054350">
    <property type="protein sequence ID" value="JAH54227.1"/>
    <property type="molecule type" value="Transcribed_RNA"/>
</dbReference>
<name>A0A0E9TL99_ANGAN</name>
<accession>A0A0E9TL99</accession>
<protein>
    <submittedName>
        <fullName evidence="1">Uncharacterized protein</fullName>
    </submittedName>
</protein>
<evidence type="ECO:0000313" key="1">
    <source>
        <dbReference type="EMBL" id="JAH54227.1"/>
    </source>
</evidence>
<organism evidence="1">
    <name type="scientific">Anguilla anguilla</name>
    <name type="common">European freshwater eel</name>
    <name type="synonym">Muraena anguilla</name>
    <dbReference type="NCBI Taxonomy" id="7936"/>
    <lineage>
        <taxon>Eukaryota</taxon>
        <taxon>Metazoa</taxon>
        <taxon>Chordata</taxon>
        <taxon>Craniata</taxon>
        <taxon>Vertebrata</taxon>
        <taxon>Euteleostomi</taxon>
        <taxon>Actinopterygii</taxon>
        <taxon>Neopterygii</taxon>
        <taxon>Teleostei</taxon>
        <taxon>Anguilliformes</taxon>
        <taxon>Anguillidae</taxon>
        <taxon>Anguilla</taxon>
    </lineage>
</organism>
<proteinExistence type="predicted"/>
<reference evidence="1" key="1">
    <citation type="submission" date="2014-11" db="EMBL/GenBank/DDBJ databases">
        <authorList>
            <person name="Amaro Gonzalez C."/>
        </authorList>
    </citation>
    <scope>NUCLEOTIDE SEQUENCE</scope>
</reference>
<reference evidence="1" key="2">
    <citation type="journal article" date="2015" name="Fish Shellfish Immunol.">
        <title>Early steps in the European eel (Anguilla anguilla)-Vibrio vulnificus interaction in the gills: Role of the RtxA13 toxin.</title>
        <authorList>
            <person name="Callol A."/>
            <person name="Pajuelo D."/>
            <person name="Ebbesson L."/>
            <person name="Teles M."/>
            <person name="MacKenzie S."/>
            <person name="Amaro C."/>
        </authorList>
    </citation>
    <scope>NUCLEOTIDE SEQUENCE</scope>
</reference>